<dbReference type="InterPro" id="IPR013320">
    <property type="entry name" value="ConA-like_dom_sf"/>
</dbReference>
<dbReference type="EMBL" id="JAIQZJ010000003">
    <property type="protein sequence ID" value="MBZ5738139.1"/>
    <property type="molecule type" value="Genomic_DNA"/>
</dbReference>
<proteinExistence type="predicted"/>
<reference evidence="1 2" key="1">
    <citation type="submission" date="2021-09" db="EMBL/GenBank/DDBJ databases">
        <title>Whole genome sequence of Nocardioides sp. GBK3QG-3.</title>
        <authorList>
            <person name="Tuo L."/>
        </authorList>
    </citation>
    <scope>NUCLEOTIDE SEQUENCE [LARGE SCALE GENOMIC DNA]</scope>
    <source>
        <strain evidence="1 2">GBK3QG-3</strain>
    </source>
</reference>
<keyword evidence="2" id="KW-1185">Reference proteome</keyword>
<sequence length="186" mass="21352">MLELESRGNRTVTATENVTGHRTGRWEIRLRSRSFEGRHTDFRVLTQLVPGRGRDQHCGGQNVALESYRPGAHSVQHYVRDTPDREFRTQRAIGLRDDQWHTFAVEVTKQRISWFVDAQVVSSERRSAALSGASFALRFTLQAEPGATMNRTRMQMDWARYWTLERPNQRSTKAPQLDEGTYGGAC</sequence>
<organism evidence="1 2">
    <name type="scientific">Nocardioides mangrovi</name>
    <dbReference type="NCBI Taxonomy" id="2874580"/>
    <lineage>
        <taxon>Bacteria</taxon>
        <taxon>Bacillati</taxon>
        <taxon>Actinomycetota</taxon>
        <taxon>Actinomycetes</taxon>
        <taxon>Propionibacteriales</taxon>
        <taxon>Nocardioidaceae</taxon>
        <taxon>Nocardioides</taxon>
    </lineage>
</organism>
<dbReference type="Proteomes" id="UP000780875">
    <property type="component" value="Unassembled WGS sequence"/>
</dbReference>
<dbReference type="Gene3D" id="2.60.120.200">
    <property type="match status" value="1"/>
</dbReference>
<dbReference type="SUPFAM" id="SSF49899">
    <property type="entry name" value="Concanavalin A-like lectins/glucanases"/>
    <property type="match status" value="1"/>
</dbReference>
<evidence type="ECO:0000313" key="2">
    <source>
        <dbReference type="Proteomes" id="UP000780875"/>
    </source>
</evidence>
<comment type="caution">
    <text evidence="1">The sequence shown here is derived from an EMBL/GenBank/DDBJ whole genome shotgun (WGS) entry which is preliminary data.</text>
</comment>
<gene>
    <name evidence="1" type="ORF">K8U61_08185</name>
</gene>
<name>A0ABS7UAY7_9ACTN</name>
<protein>
    <submittedName>
        <fullName evidence="1">Family 16 glycosylhydrolase</fullName>
    </submittedName>
</protein>
<accession>A0ABS7UAY7</accession>
<evidence type="ECO:0000313" key="1">
    <source>
        <dbReference type="EMBL" id="MBZ5738139.1"/>
    </source>
</evidence>